<gene>
    <name evidence="1" type="ORF">OCV43_12055</name>
</gene>
<evidence type="ECO:0000313" key="1">
    <source>
        <dbReference type="EMBL" id="MCU6717990.1"/>
    </source>
</evidence>
<proteinExistence type="predicted"/>
<organism evidence="1 2">
    <name type="scientific">Roseburia amylophila</name>
    <dbReference type="NCBI Taxonomy" id="2981794"/>
    <lineage>
        <taxon>Bacteria</taxon>
        <taxon>Bacillati</taxon>
        <taxon>Bacillota</taxon>
        <taxon>Clostridia</taxon>
        <taxon>Lachnospirales</taxon>
        <taxon>Lachnospiraceae</taxon>
        <taxon>Roseburia</taxon>
    </lineage>
</organism>
<protein>
    <submittedName>
        <fullName evidence="1">Uncharacterized protein</fullName>
    </submittedName>
</protein>
<dbReference type="EMBL" id="JAOQKI010000022">
    <property type="protein sequence ID" value="MCU6717990.1"/>
    <property type="molecule type" value="Genomic_DNA"/>
</dbReference>
<keyword evidence="2" id="KW-1185">Reference proteome</keyword>
<reference evidence="1 2" key="1">
    <citation type="journal article" date="2021" name="ISME Commun">
        <title>Automated analysis of genomic sequences facilitates high-throughput and comprehensive description of bacteria.</title>
        <authorList>
            <person name="Hitch T.C.A."/>
        </authorList>
    </citation>
    <scope>NUCLEOTIDE SEQUENCE [LARGE SCALE GENOMIC DNA]</scope>
    <source>
        <strain evidence="1 2">Sanger_19</strain>
    </source>
</reference>
<evidence type="ECO:0000313" key="2">
    <source>
        <dbReference type="Proteomes" id="UP001209666"/>
    </source>
</evidence>
<accession>A0ABT2SGK3</accession>
<dbReference type="Proteomes" id="UP001209666">
    <property type="component" value="Unassembled WGS sequence"/>
</dbReference>
<comment type="caution">
    <text evidence="1">The sequence shown here is derived from an EMBL/GenBank/DDBJ whole genome shotgun (WGS) entry which is preliminary data.</text>
</comment>
<name>A0ABT2SGK3_9FIRM</name>
<sequence>MAGIHAIRVRMVVSVGVRKCDTTAAIPTGIRIILTITRKK</sequence>